<evidence type="ECO:0000313" key="3">
    <source>
        <dbReference type="Proteomes" id="UP001209878"/>
    </source>
</evidence>
<dbReference type="EMBL" id="JAODUO010000409">
    <property type="protein sequence ID" value="KAK2181152.1"/>
    <property type="molecule type" value="Genomic_DNA"/>
</dbReference>
<dbReference type="Proteomes" id="UP001209878">
    <property type="component" value="Unassembled WGS sequence"/>
</dbReference>
<organism evidence="2 3">
    <name type="scientific">Ridgeia piscesae</name>
    <name type="common">Tubeworm</name>
    <dbReference type="NCBI Taxonomy" id="27915"/>
    <lineage>
        <taxon>Eukaryota</taxon>
        <taxon>Metazoa</taxon>
        <taxon>Spiralia</taxon>
        <taxon>Lophotrochozoa</taxon>
        <taxon>Annelida</taxon>
        <taxon>Polychaeta</taxon>
        <taxon>Sedentaria</taxon>
        <taxon>Canalipalpata</taxon>
        <taxon>Sabellida</taxon>
        <taxon>Siboglinidae</taxon>
        <taxon>Ridgeia</taxon>
    </lineage>
</organism>
<keyword evidence="3" id="KW-1185">Reference proteome</keyword>
<proteinExistence type="predicted"/>
<gene>
    <name evidence="2" type="ORF">NP493_409g05024</name>
</gene>
<protein>
    <submittedName>
        <fullName evidence="2">Uncharacterized protein</fullName>
    </submittedName>
</protein>
<name>A0AAD9L0S4_RIDPI</name>
<feature type="compositionally biased region" description="Basic residues" evidence="1">
    <location>
        <begin position="83"/>
        <end position="92"/>
    </location>
</feature>
<sequence length="112" mass="12981">MITFQSGWYNHYERQTAGEVIHLMGAENLRHNTLLYFNLYVRNVLGYTSILSSKGVLVDLTPPNPKRDRVMHAGNDTLENNPHRWRGLKRGLQRLPTGGRSEILSDQLHDRR</sequence>
<evidence type="ECO:0000313" key="2">
    <source>
        <dbReference type="EMBL" id="KAK2181152.1"/>
    </source>
</evidence>
<dbReference type="AlphaFoldDB" id="A0AAD9L0S4"/>
<comment type="caution">
    <text evidence="2">The sequence shown here is derived from an EMBL/GenBank/DDBJ whole genome shotgun (WGS) entry which is preliminary data.</text>
</comment>
<feature type="region of interest" description="Disordered" evidence="1">
    <location>
        <begin position="68"/>
        <end position="112"/>
    </location>
</feature>
<evidence type="ECO:0000256" key="1">
    <source>
        <dbReference type="SAM" id="MobiDB-lite"/>
    </source>
</evidence>
<accession>A0AAD9L0S4</accession>
<reference evidence="2" key="1">
    <citation type="journal article" date="2023" name="Mol. Biol. Evol.">
        <title>Third-Generation Sequencing Reveals the Adaptive Role of the Epigenome in Three Deep-Sea Polychaetes.</title>
        <authorList>
            <person name="Perez M."/>
            <person name="Aroh O."/>
            <person name="Sun Y."/>
            <person name="Lan Y."/>
            <person name="Juniper S.K."/>
            <person name="Young C.R."/>
            <person name="Angers B."/>
            <person name="Qian P.Y."/>
        </authorList>
    </citation>
    <scope>NUCLEOTIDE SEQUENCE</scope>
    <source>
        <strain evidence="2">R07B-5</strain>
    </source>
</reference>